<evidence type="ECO:0000256" key="6">
    <source>
        <dbReference type="ARBA" id="ARBA00023136"/>
    </source>
</evidence>
<dbReference type="GO" id="GO:0055085">
    <property type="term" value="P:transmembrane transport"/>
    <property type="evidence" value="ECO:0007669"/>
    <property type="project" value="InterPro"/>
</dbReference>
<keyword evidence="6 7" id="KW-0472">Membrane</keyword>
<evidence type="ECO:0000256" key="1">
    <source>
        <dbReference type="ARBA" id="ARBA00004651"/>
    </source>
</evidence>
<dbReference type="Proteomes" id="UP000248975">
    <property type="component" value="Unassembled WGS sequence"/>
</dbReference>
<evidence type="ECO:0000313" key="9">
    <source>
        <dbReference type="EMBL" id="PZQ96121.1"/>
    </source>
</evidence>
<dbReference type="SUPFAM" id="SSF161098">
    <property type="entry name" value="MetI-like"/>
    <property type="match status" value="1"/>
</dbReference>
<dbReference type="CDD" id="cd06261">
    <property type="entry name" value="TM_PBP2"/>
    <property type="match status" value="1"/>
</dbReference>
<dbReference type="EMBL" id="QFQS01000004">
    <property type="protein sequence ID" value="PZQ96121.1"/>
    <property type="molecule type" value="Genomic_DNA"/>
</dbReference>
<dbReference type="GO" id="GO:0005886">
    <property type="term" value="C:plasma membrane"/>
    <property type="evidence" value="ECO:0007669"/>
    <property type="project" value="UniProtKB-SubCell"/>
</dbReference>
<dbReference type="Gene3D" id="1.10.3720.10">
    <property type="entry name" value="MetI-like"/>
    <property type="match status" value="1"/>
</dbReference>
<dbReference type="InterPro" id="IPR050901">
    <property type="entry name" value="BP-dep_ABC_trans_perm"/>
</dbReference>
<protein>
    <submittedName>
        <fullName evidence="9">Sugar ABC transporter permease</fullName>
    </submittedName>
</protein>
<evidence type="ECO:0000256" key="5">
    <source>
        <dbReference type="ARBA" id="ARBA00022989"/>
    </source>
</evidence>
<comment type="caution">
    <text evidence="9">The sequence shown here is derived from an EMBL/GenBank/DDBJ whole genome shotgun (WGS) entry which is preliminary data.</text>
</comment>
<dbReference type="Pfam" id="PF00528">
    <property type="entry name" value="BPD_transp_1"/>
    <property type="match status" value="1"/>
</dbReference>
<comment type="subcellular location">
    <subcellularLocation>
        <location evidence="1 7">Cell membrane</location>
        <topology evidence="1 7">Multi-pass membrane protein</topology>
    </subcellularLocation>
</comment>
<evidence type="ECO:0000256" key="7">
    <source>
        <dbReference type="RuleBase" id="RU363032"/>
    </source>
</evidence>
<organism evidence="9 10">
    <name type="scientific">Cereibacter sphaeroides</name>
    <name type="common">Rhodobacter sphaeroides</name>
    <dbReference type="NCBI Taxonomy" id="1063"/>
    <lineage>
        <taxon>Bacteria</taxon>
        <taxon>Pseudomonadati</taxon>
        <taxon>Pseudomonadota</taxon>
        <taxon>Alphaproteobacteria</taxon>
        <taxon>Rhodobacterales</taxon>
        <taxon>Paracoccaceae</taxon>
        <taxon>Cereibacter</taxon>
    </lineage>
</organism>
<feature type="transmembrane region" description="Helical" evidence="7">
    <location>
        <begin position="68"/>
        <end position="96"/>
    </location>
</feature>
<keyword evidence="4 7" id="KW-0812">Transmembrane</keyword>
<sequence>MNRSPLGTAALVLAALIFTFLSLAPLLWMFTGAFKTTAEMIATPPVFVPDFTYWDNFVTLFQNYWPQILNSLIVTLGATLLALVLALPTAFGLVTFNLRYRNAIADWILSTRMMPPIAAAVPLFIIFNFVGLLDSLPALVIAFAGFNLPFAIWVSMSFFRQVPKELIEAARMEGCSWFQALTRVAIPLSLSGIATVATFVFIFAWNEFMLALFLSGSGSRTFPVVISSFIGTGRIYWEYIAAATVVQCIPPIIFAFIMQRHIVSGMTMGAVKD</sequence>
<feature type="transmembrane region" description="Helical" evidence="7">
    <location>
        <begin position="236"/>
        <end position="258"/>
    </location>
</feature>
<evidence type="ECO:0000256" key="2">
    <source>
        <dbReference type="ARBA" id="ARBA00022448"/>
    </source>
</evidence>
<feature type="transmembrane region" description="Helical" evidence="7">
    <location>
        <begin position="117"/>
        <end position="133"/>
    </location>
</feature>
<dbReference type="PANTHER" id="PTHR32243">
    <property type="entry name" value="MALTOSE TRANSPORT SYSTEM PERMEASE-RELATED"/>
    <property type="match status" value="1"/>
</dbReference>
<accession>A0A2W5RZL6</accession>
<dbReference type="InterPro" id="IPR000515">
    <property type="entry name" value="MetI-like"/>
</dbReference>
<evidence type="ECO:0000259" key="8">
    <source>
        <dbReference type="PROSITE" id="PS50928"/>
    </source>
</evidence>
<dbReference type="AlphaFoldDB" id="A0A2W5RZL6"/>
<dbReference type="PROSITE" id="PS50928">
    <property type="entry name" value="ABC_TM1"/>
    <property type="match status" value="1"/>
</dbReference>
<gene>
    <name evidence="9" type="ORF">DI533_16910</name>
</gene>
<dbReference type="InterPro" id="IPR035906">
    <property type="entry name" value="MetI-like_sf"/>
</dbReference>
<comment type="similarity">
    <text evidence="7">Belongs to the binding-protein-dependent transport system permease family.</text>
</comment>
<keyword evidence="2 7" id="KW-0813">Transport</keyword>
<name>A0A2W5RZL6_CERSP</name>
<evidence type="ECO:0000313" key="10">
    <source>
        <dbReference type="Proteomes" id="UP000248975"/>
    </source>
</evidence>
<feature type="transmembrane region" description="Helical" evidence="7">
    <location>
        <begin position="7"/>
        <end position="30"/>
    </location>
</feature>
<evidence type="ECO:0000256" key="4">
    <source>
        <dbReference type="ARBA" id="ARBA00022692"/>
    </source>
</evidence>
<keyword evidence="5 7" id="KW-1133">Transmembrane helix</keyword>
<keyword evidence="3" id="KW-1003">Cell membrane</keyword>
<feature type="domain" description="ABC transmembrane type-1" evidence="8">
    <location>
        <begin position="68"/>
        <end position="258"/>
    </location>
</feature>
<feature type="transmembrane region" description="Helical" evidence="7">
    <location>
        <begin position="180"/>
        <end position="205"/>
    </location>
</feature>
<evidence type="ECO:0000256" key="3">
    <source>
        <dbReference type="ARBA" id="ARBA00022475"/>
    </source>
</evidence>
<proteinExistence type="inferred from homology"/>
<feature type="transmembrane region" description="Helical" evidence="7">
    <location>
        <begin position="139"/>
        <end position="159"/>
    </location>
</feature>
<dbReference type="PANTHER" id="PTHR32243:SF52">
    <property type="entry name" value="ABC TRANSPORTER PERMEASE PROTEIN"/>
    <property type="match status" value="1"/>
</dbReference>
<reference evidence="9 10" key="1">
    <citation type="submission" date="2017-08" db="EMBL/GenBank/DDBJ databases">
        <title>Infants hospitalized years apart are colonized by the same room-sourced microbial strains.</title>
        <authorList>
            <person name="Brooks B."/>
            <person name="Olm M.R."/>
            <person name="Firek B.A."/>
            <person name="Baker R."/>
            <person name="Thomas B.C."/>
            <person name="Morowitz M.J."/>
            <person name="Banfield J.F."/>
        </authorList>
    </citation>
    <scope>NUCLEOTIDE SEQUENCE [LARGE SCALE GENOMIC DNA]</scope>
    <source>
        <strain evidence="9">S2_003_000_R2_11</strain>
    </source>
</reference>